<evidence type="ECO:0000313" key="2">
    <source>
        <dbReference type="EMBL" id="VFJ51205.1"/>
    </source>
</evidence>
<keyword evidence="1" id="KW-1133">Transmembrane helix</keyword>
<sequence>MICNSFARIDMRARIFGSDPEPIPRVYPGFLSLEDKSRIKKIFLCESLRTLRLCGCNLFFFNRRGAEAQSTQRFAEIRRERKNIFVLVFAVATSIWVCRFAVPVPDFSDL</sequence>
<dbReference type="EMBL" id="CAADEY010000031">
    <property type="protein sequence ID" value="VFJ51205.1"/>
    <property type="molecule type" value="Genomic_DNA"/>
</dbReference>
<name>A0A450SET8_9GAMM</name>
<accession>A0A450SET8</accession>
<reference evidence="2" key="1">
    <citation type="submission" date="2019-02" db="EMBL/GenBank/DDBJ databases">
        <authorList>
            <person name="Gruber-Vodicka R. H."/>
            <person name="Seah K. B. B."/>
        </authorList>
    </citation>
    <scope>NUCLEOTIDE SEQUENCE</scope>
    <source>
        <strain evidence="2">BECK_DK161</strain>
    </source>
</reference>
<evidence type="ECO:0000256" key="1">
    <source>
        <dbReference type="SAM" id="Phobius"/>
    </source>
</evidence>
<keyword evidence="1" id="KW-0812">Transmembrane</keyword>
<keyword evidence="1" id="KW-0472">Membrane</keyword>
<dbReference type="AlphaFoldDB" id="A0A450SET8"/>
<gene>
    <name evidence="2" type="ORF">BECKDK2373C_GA0170839_103133</name>
</gene>
<proteinExistence type="predicted"/>
<feature type="transmembrane region" description="Helical" evidence="1">
    <location>
        <begin position="83"/>
        <end position="102"/>
    </location>
</feature>
<protein>
    <submittedName>
        <fullName evidence="2">Uncharacterized protein</fullName>
    </submittedName>
</protein>
<organism evidence="2">
    <name type="scientific">Candidatus Kentrum sp. DK</name>
    <dbReference type="NCBI Taxonomy" id="2126562"/>
    <lineage>
        <taxon>Bacteria</taxon>
        <taxon>Pseudomonadati</taxon>
        <taxon>Pseudomonadota</taxon>
        <taxon>Gammaproteobacteria</taxon>
        <taxon>Candidatus Kentrum</taxon>
    </lineage>
</organism>